<dbReference type="NCBIfam" id="NF033592">
    <property type="entry name" value="transpos_IS4_1"/>
    <property type="match status" value="1"/>
</dbReference>
<gene>
    <name evidence="7" type="ORF">DSL99_4138</name>
</gene>
<proteinExistence type="inferred from homology"/>
<dbReference type="Pfam" id="PF01609">
    <property type="entry name" value="DDE_Tnp_1"/>
    <property type="match status" value="1"/>
</dbReference>
<keyword evidence="3" id="KW-0238">DNA-binding</keyword>
<dbReference type="PANTHER" id="PTHR33258:SF1">
    <property type="entry name" value="TRANSPOSASE INSL FOR INSERTION SEQUENCE ELEMENT IS186A-RELATED"/>
    <property type="match status" value="1"/>
</dbReference>
<keyword evidence="2" id="KW-0815">Transposition</keyword>
<evidence type="ECO:0008006" key="9">
    <source>
        <dbReference type="Google" id="ProtNLM"/>
    </source>
</evidence>
<dbReference type="PANTHER" id="PTHR33258">
    <property type="entry name" value="TRANSPOSASE INSL FOR INSERTION SEQUENCE ELEMENT IS186A-RELATED"/>
    <property type="match status" value="1"/>
</dbReference>
<dbReference type="GO" id="GO:0003677">
    <property type="term" value="F:DNA binding"/>
    <property type="evidence" value="ECO:0007669"/>
    <property type="project" value="UniProtKB-KW"/>
</dbReference>
<dbReference type="RefSeq" id="WP_241652695.1">
    <property type="nucleotide sequence ID" value="NZ_QOVL01000047.1"/>
</dbReference>
<protein>
    <recommendedName>
        <fullName evidence="9">IS4 family transposase</fullName>
    </recommendedName>
</protein>
<feature type="non-terminal residue" evidence="7">
    <location>
        <position position="1"/>
    </location>
</feature>
<dbReference type="InterPro" id="IPR012337">
    <property type="entry name" value="RNaseH-like_sf"/>
</dbReference>
<name>A0A4Q0P1U0_9FLAO</name>
<reference evidence="7 8" key="1">
    <citation type="submission" date="2018-07" db="EMBL/GenBank/DDBJ databases">
        <title>Leeuwenhoekiella genomics.</title>
        <authorList>
            <person name="Tahon G."/>
            <person name="Willems A."/>
        </authorList>
    </citation>
    <scope>NUCLEOTIDE SEQUENCE [LARGE SCALE GENOMIC DNA]</scope>
    <source>
        <strain evidence="7 8">LMG 1345</strain>
    </source>
</reference>
<keyword evidence="4" id="KW-0233">DNA recombination</keyword>
<dbReference type="GO" id="GO:0004803">
    <property type="term" value="F:transposase activity"/>
    <property type="evidence" value="ECO:0007669"/>
    <property type="project" value="InterPro"/>
</dbReference>
<dbReference type="SUPFAM" id="SSF53098">
    <property type="entry name" value="Ribonuclease H-like"/>
    <property type="match status" value="1"/>
</dbReference>
<dbReference type="InterPro" id="IPR047952">
    <property type="entry name" value="Transpos_IS4"/>
</dbReference>
<evidence type="ECO:0000259" key="6">
    <source>
        <dbReference type="Pfam" id="PF14294"/>
    </source>
</evidence>
<dbReference type="GO" id="GO:0006313">
    <property type="term" value="P:DNA transposition"/>
    <property type="evidence" value="ECO:0007669"/>
    <property type="project" value="InterPro"/>
</dbReference>
<feature type="domain" description="Transposase IS4-like" evidence="5">
    <location>
        <begin position="128"/>
        <end position="340"/>
    </location>
</feature>
<dbReference type="InterPro" id="IPR002559">
    <property type="entry name" value="Transposase_11"/>
</dbReference>
<dbReference type="STRING" id="1122159.SAMN02745246_03659"/>
<dbReference type="Proteomes" id="UP000290608">
    <property type="component" value="Unassembled WGS sequence"/>
</dbReference>
<evidence type="ECO:0000313" key="8">
    <source>
        <dbReference type="Proteomes" id="UP000290608"/>
    </source>
</evidence>
<organism evidence="7 8">
    <name type="scientific">Leeuwenhoekiella marinoflava</name>
    <dbReference type="NCBI Taxonomy" id="988"/>
    <lineage>
        <taxon>Bacteria</taxon>
        <taxon>Pseudomonadati</taxon>
        <taxon>Bacteroidota</taxon>
        <taxon>Flavobacteriia</taxon>
        <taxon>Flavobacteriales</taxon>
        <taxon>Flavobacteriaceae</taxon>
        <taxon>Leeuwenhoekiella</taxon>
    </lineage>
</organism>
<comment type="caution">
    <text evidence="7">The sequence shown here is derived from an EMBL/GenBank/DDBJ whole genome shotgun (WGS) entry which is preliminary data.</text>
</comment>
<dbReference type="InterPro" id="IPR025399">
    <property type="entry name" value="DUF4372"/>
</dbReference>
<evidence type="ECO:0000256" key="2">
    <source>
        <dbReference type="ARBA" id="ARBA00022578"/>
    </source>
</evidence>
<dbReference type="EMBL" id="QOVL01000047">
    <property type="protein sequence ID" value="RXG20145.1"/>
    <property type="molecule type" value="Genomic_DNA"/>
</dbReference>
<sequence>DMNKSRNFSGHPIIKQVLNFIEPNDIYRTAKKHNSDRYTKKFTTYEHLVTMIFTVLSGCSSLREVSSIMLACEGKINHLGLNDFPKRSTLSDANKRRSAAVFGDIYRLLYKRYHRFLSDSRPFEPAVRDLRIVDSSTITLFSDILKGVGRNPLNGKKKGGIKLHAMINAREDVPCLVKFSSAATHDHTFLKDLELKRGSYVVFDKGYVDYGQYQKWTLEDVYFVTRQKDNARYTSIEEFDIPDTTSDAVLKDEKIELIKKNGEVFSLRRIAFWYDKHQKVYEFITNSYDLDADKIADIYKNRWQIETMFKRLKQNFPLKYFLGDNQNAIEIQIWVSLIVQLLMLVVQRKAKRNWAYSNMMSVIRYHLMTYIDLFKFLKNPGAKWEEVTTKDIGQLSLFASP</sequence>
<comment type="similarity">
    <text evidence="1">Belongs to the transposase 11 family.</text>
</comment>
<evidence type="ECO:0000313" key="7">
    <source>
        <dbReference type="EMBL" id="RXG20145.1"/>
    </source>
</evidence>
<dbReference type="AlphaFoldDB" id="A0A4Q0P1U0"/>
<evidence type="ECO:0000256" key="3">
    <source>
        <dbReference type="ARBA" id="ARBA00023125"/>
    </source>
</evidence>
<evidence type="ECO:0000256" key="1">
    <source>
        <dbReference type="ARBA" id="ARBA00010075"/>
    </source>
</evidence>
<evidence type="ECO:0000256" key="4">
    <source>
        <dbReference type="ARBA" id="ARBA00023172"/>
    </source>
</evidence>
<dbReference type="Pfam" id="PF14294">
    <property type="entry name" value="DUF4372"/>
    <property type="match status" value="1"/>
</dbReference>
<feature type="domain" description="DUF4372" evidence="6">
    <location>
        <begin position="10"/>
        <end position="81"/>
    </location>
</feature>
<accession>A0A4Q0P1U0</accession>
<evidence type="ECO:0000259" key="5">
    <source>
        <dbReference type="Pfam" id="PF01609"/>
    </source>
</evidence>